<accession>A0A1N7ILU7</accession>
<dbReference type="EMBL" id="FTNZ01000006">
    <property type="protein sequence ID" value="SIS37966.1"/>
    <property type="molecule type" value="Genomic_DNA"/>
</dbReference>
<sequence>MQEKLKWMEEMYSLIKIHTMQEKQILLRETFNEQYTLVIESEINGVDVYVTSKVQLRFDFHVLKIEKDYIEIRLVQLDNKLLETNSPMVKEVAVISQVFGRMYNELHLTLDHSGKVISVLNYDLILSKWKQTKAEMDQHIAGNPDLQQAIILNDNIFTDPEKIKIAVQANEFFTVYFGSIFGINLPASKSIPGTNIFNTANITWNMKIEAPVYLSHLSESIRVSTKFLPKDSFTSGFHNTAYKQFEDKININNLNVKLEQTETRQIDFSKGKLEKATISKLEIADEKKLYNIVNYSMLSDSEQRNEQKTI</sequence>
<evidence type="ECO:0000313" key="1">
    <source>
        <dbReference type="EMBL" id="SIS37966.1"/>
    </source>
</evidence>
<name>A0A1N7ILU7_9FLAO</name>
<dbReference type="STRING" id="112234.SAMN05421768_10638"/>
<organism evidence="1 2">
    <name type="scientific">Chryseobacterium joostei</name>
    <dbReference type="NCBI Taxonomy" id="112234"/>
    <lineage>
        <taxon>Bacteria</taxon>
        <taxon>Pseudomonadati</taxon>
        <taxon>Bacteroidota</taxon>
        <taxon>Flavobacteriia</taxon>
        <taxon>Flavobacteriales</taxon>
        <taxon>Weeksellaceae</taxon>
        <taxon>Chryseobacterium group</taxon>
        <taxon>Chryseobacterium</taxon>
    </lineage>
</organism>
<dbReference type="AlphaFoldDB" id="A0A1N7ILU7"/>
<reference evidence="1 2" key="1">
    <citation type="submission" date="2017-01" db="EMBL/GenBank/DDBJ databases">
        <authorList>
            <person name="Mah S.A."/>
            <person name="Swanson W.J."/>
            <person name="Moy G.W."/>
            <person name="Vacquier V.D."/>
        </authorList>
    </citation>
    <scope>NUCLEOTIDE SEQUENCE [LARGE SCALE GENOMIC DNA]</scope>
    <source>
        <strain evidence="1 2">DSM 16927</strain>
    </source>
</reference>
<gene>
    <name evidence="1" type="ORF">SAMN05421768_10638</name>
</gene>
<proteinExistence type="predicted"/>
<dbReference type="Proteomes" id="UP000186106">
    <property type="component" value="Unassembled WGS sequence"/>
</dbReference>
<protein>
    <submittedName>
        <fullName evidence="1">Uncharacterized protein</fullName>
    </submittedName>
</protein>
<evidence type="ECO:0000313" key="2">
    <source>
        <dbReference type="Proteomes" id="UP000186106"/>
    </source>
</evidence>